<evidence type="ECO:0000256" key="1">
    <source>
        <dbReference type="SAM" id="MobiDB-lite"/>
    </source>
</evidence>
<dbReference type="Proteomes" id="UP001333102">
    <property type="component" value="Chromosome"/>
</dbReference>
<accession>A0ABZ1BPK3</accession>
<dbReference type="Gene3D" id="3.40.50.720">
    <property type="entry name" value="NAD(P)-binding Rossmann-like Domain"/>
    <property type="match status" value="1"/>
</dbReference>
<dbReference type="InterPro" id="IPR051783">
    <property type="entry name" value="NAD(P)-dependent_oxidoreduct"/>
</dbReference>
<dbReference type="InterPro" id="IPR001509">
    <property type="entry name" value="Epimerase_deHydtase"/>
</dbReference>
<name>A0ABZ1BPK3_9FIRM</name>
<feature type="domain" description="NAD-dependent epimerase/dehydratase" evidence="2">
    <location>
        <begin position="3"/>
        <end position="226"/>
    </location>
</feature>
<dbReference type="PANTHER" id="PTHR48079:SF6">
    <property type="entry name" value="NAD(P)-BINDING DOMAIN-CONTAINING PROTEIN-RELATED"/>
    <property type="match status" value="1"/>
</dbReference>
<gene>
    <name evidence="3" type="ORF">VLY81_13035</name>
</gene>
<evidence type="ECO:0000259" key="2">
    <source>
        <dbReference type="Pfam" id="PF01370"/>
    </source>
</evidence>
<evidence type="ECO:0000313" key="4">
    <source>
        <dbReference type="Proteomes" id="UP001333102"/>
    </source>
</evidence>
<evidence type="ECO:0000313" key="3">
    <source>
        <dbReference type="EMBL" id="WRP14326.1"/>
    </source>
</evidence>
<proteinExistence type="predicted"/>
<dbReference type="PANTHER" id="PTHR48079">
    <property type="entry name" value="PROTEIN YEEZ"/>
    <property type="match status" value="1"/>
</dbReference>
<dbReference type="InterPro" id="IPR036291">
    <property type="entry name" value="NAD(P)-bd_dom_sf"/>
</dbReference>
<protein>
    <submittedName>
        <fullName evidence="3">NAD-dependent epimerase/dehydratase family protein</fullName>
    </submittedName>
</protein>
<dbReference type="SUPFAM" id="SSF51735">
    <property type="entry name" value="NAD(P)-binding Rossmann-fold domains"/>
    <property type="match status" value="1"/>
</dbReference>
<reference evidence="4" key="1">
    <citation type="submission" date="2023-12" db="EMBL/GenBank/DDBJ databases">
        <title>Novel isolates from deep terrestrial aquifers shed light on the physiology and ecology of the class Limnochordia.</title>
        <authorList>
            <person name="Karnachuk O.V."/>
            <person name="Lukina A.P."/>
            <person name="Avakyan M.R."/>
            <person name="Kadnikov V."/>
            <person name="Begmatov S."/>
            <person name="Beletsky A.V."/>
            <person name="Mardanov A.V."/>
            <person name="Ravin N.V."/>
        </authorList>
    </citation>
    <scope>NUCLEOTIDE SEQUENCE [LARGE SCALE GENOMIC DNA]</scope>
    <source>
        <strain evidence="4">LN</strain>
    </source>
</reference>
<keyword evidence="4" id="KW-1185">Reference proteome</keyword>
<sequence>MKVLVTGATGFVGRFLVRALVAEGHDVTAVVRPTSPTERLRGIPVRVVVADLTQPRPLDGLMDGVEWVFHVAGDLSWWRGHRHRQWAVNVEGTRRVVAEALRAGVRRLVHTSSVAAVGFPLDGELADEAFPFNGHRLGLQYAVTKWEAERRVLEGVERGLDAVIVNPATILGDDAPRPGSLVDLAARGRLPAWVEGGTTFCHIDDVVAGHLAAARRGRTGQRYILGGHDVTFRRIIEALAQAAGAGPGEAGPRGWSGPRRGPWRARPP</sequence>
<feature type="region of interest" description="Disordered" evidence="1">
    <location>
        <begin position="243"/>
        <end position="268"/>
    </location>
</feature>
<organism evidence="3 4">
    <name type="scientific">Geochorda subterranea</name>
    <dbReference type="NCBI Taxonomy" id="3109564"/>
    <lineage>
        <taxon>Bacteria</taxon>
        <taxon>Bacillati</taxon>
        <taxon>Bacillota</taxon>
        <taxon>Limnochordia</taxon>
        <taxon>Limnochordales</taxon>
        <taxon>Geochordaceae</taxon>
        <taxon>Geochorda</taxon>
    </lineage>
</organism>
<dbReference type="EMBL" id="CP141614">
    <property type="protein sequence ID" value="WRP14326.1"/>
    <property type="molecule type" value="Genomic_DNA"/>
</dbReference>
<dbReference type="RefSeq" id="WP_324668639.1">
    <property type="nucleotide sequence ID" value="NZ_CP141614.1"/>
</dbReference>
<dbReference type="Pfam" id="PF01370">
    <property type="entry name" value="Epimerase"/>
    <property type="match status" value="1"/>
</dbReference>